<reference evidence="9 10" key="1">
    <citation type="submission" date="2016-10" db="EMBL/GenBank/DDBJ databases">
        <authorList>
            <person name="de Groot N.N."/>
        </authorList>
    </citation>
    <scope>NUCLEOTIDE SEQUENCE [LARGE SCALE GENOMIC DNA]</scope>
    <source>
        <strain evidence="9 10">DSM 16859</strain>
    </source>
</reference>
<gene>
    <name evidence="9" type="ORF">SAMN05443377_10521</name>
</gene>
<dbReference type="PANTHER" id="PTHR43386">
    <property type="entry name" value="OLIGOPEPTIDE TRANSPORT SYSTEM PERMEASE PROTEIN APPC"/>
    <property type="match status" value="1"/>
</dbReference>
<dbReference type="STRING" id="64702.SAMN05443377_10521"/>
<comment type="subcellular location">
    <subcellularLocation>
        <location evidence="1 7">Cell membrane</location>
        <topology evidence="1 7">Multi-pass membrane protein</topology>
    </subcellularLocation>
</comment>
<feature type="transmembrane region" description="Helical" evidence="7">
    <location>
        <begin position="238"/>
        <end position="256"/>
    </location>
</feature>
<evidence type="ECO:0000256" key="2">
    <source>
        <dbReference type="ARBA" id="ARBA00022448"/>
    </source>
</evidence>
<dbReference type="InterPro" id="IPR050366">
    <property type="entry name" value="BP-dependent_transpt_permease"/>
</dbReference>
<evidence type="ECO:0000256" key="3">
    <source>
        <dbReference type="ARBA" id="ARBA00022475"/>
    </source>
</evidence>
<feature type="domain" description="ABC transmembrane type-1" evidence="8">
    <location>
        <begin position="66"/>
        <end position="256"/>
    </location>
</feature>
<dbReference type="Proteomes" id="UP000198815">
    <property type="component" value="Unassembled WGS sequence"/>
</dbReference>
<dbReference type="InterPro" id="IPR035906">
    <property type="entry name" value="MetI-like_sf"/>
</dbReference>
<evidence type="ECO:0000256" key="1">
    <source>
        <dbReference type="ARBA" id="ARBA00004651"/>
    </source>
</evidence>
<sequence>MRRAGLIAGTACVGVVVVMALVALFWTPYDPGQVEASQALAQPSAAHLFGTDGFGRDIFSQLLVGARICLQVGIVSVAIGALVGVPLGIWAGMAPGRIGRAIMRVSDVLYAFPALLLAILLAAARGSASTGTAMVAIGVSTVPAFARVAHGATRSVMARDYVAAARASGIGWGGIARTHVLVNIAPVVLVQTSTSFGLAILAEAGLSYLGIGTAPTTPSWGRMLYDAQKYLYQAPLQLLWPGMFIAVAVLGFNLLGDGLRDALDPRLRTGRHDD</sequence>
<evidence type="ECO:0000256" key="5">
    <source>
        <dbReference type="ARBA" id="ARBA00022989"/>
    </source>
</evidence>
<keyword evidence="2 7" id="KW-0813">Transport</keyword>
<keyword evidence="6 7" id="KW-0472">Membrane</keyword>
<keyword evidence="4 7" id="KW-0812">Transmembrane</keyword>
<evidence type="ECO:0000256" key="6">
    <source>
        <dbReference type="ARBA" id="ARBA00023136"/>
    </source>
</evidence>
<dbReference type="SUPFAM" id="SSF161098">
    <property type="entry name" value="MetI-like"/>
    <property type="match status" value="1"/>
</dbReference>
<evidence type="ECO:0000313" key="10">
    <source>
        <dbReference type="Proteomes" id="UP000198815"/>
    </source>
</evidence>
<feature type="transmembrane region" description="Helical" evidence="7">
    <location>
        <begin position="130"/>
        <end position="149"/>
    </location>
</feature>
<dbReference type="RefSeq" id="WP_091968114.1">
    <property type="nucleotide sequence ID" value="NZ_FOGZ01000005.1"/>
</dbReference>
<comment type="similarity">
    <text evidence="7">Belongs to the binding-protein-dependent transport system permease family.</text>
</comment>
<keyword evidence="5 7" id="KW-1133">Transmembrane helix</keyword>
<keyword evidence="10" id="KW-1185">Reference proteome</keyword>
<evidence type="ECO:0000313" key="9">
    <source>
        <dbReference type="EMBL" id="SER65537.1"/>
    </source>
</evidence>
<dbReference type="OrthoDB" id="8906042at2"/>
<feature type="transmembrane region" description="Helical" evidence="7">
    <location>
        <begin position="70"/>
        <end position="93"/>
    </location>
</feature>
<keyword evidence="3" id="KW-1003">Cell membrane</keyword>
<dbReference type="Pfam" id="PF00528">
    <property type="entry name" value="BPD_transp_1"/>
    <property type="match status" value="1"/>
</dbReference>
<dbReference type="AlphaFoldDB" id="A0A1H9QYT5"/>
<feature type="transmembrane region" description="Helical" evidence="7">
    <location>
        <begin position="7"/>
        <end position="26"/>
    </location>
</feature>
<evidence type="ECO:0000256" key="4">
    <source>
        <dbReference type="ARBA" id="ARBA00022692"/>
    </source>
</evidence>
<dbReference type="GO" id="GO:0055085">
    <property type="term" value="P:transmembrane transport"/>
    <property type="evidence" value="ECO:0007669"/>
    <property type="project" value="InterPro"/>
</dbReference>
<dbReference type="CDD" id="cd06261">
    <property type="entry name" value="TM_PBP2"/>
    <property type="match status" value="1"/>
</dbReference>
<evidence type="ECO:0000256" key="7">
    <source>
        <dbReference type="RuleBase" id="RU363032"/>
    </source>
</evidence>
<feature type="transmembrane region" description="Helical" evidence="7">
    <location>
        <begin position="105"/>
        <end position="124"/>
    </location>
</feature>
<dbReference type="InterPro" id="IPR000515">
    <property type="entry name" value="MetI-like"/>
</dbReference>
<organism evidence="9 10">
    <name type="scientific">Propionibacterium cyclohexanicum</name>
    <dbReference type="NCBI Taxonomy" id="64702"/>
    <lineage>
        <taxon>Bacteria</taxon>
        <taxon>Bacillati</taxon>
        <taxon>Actinomycetota</taxon>
        <taxon>Actinomycetes</taxon>
        <taxon>Propionibacteriales</taxon>
        <taxon>Propionibacteriaceae</taxon>
        <taxon>Propionibacterium</taxon>
    </lineage>
</organism>
<accession>A0A1H9QYT5</accession>
<dbReference type="EMBL" id="FOGZ01000005">
    <property type="protein sequence ID" value="SER65537.1"/>
    <property type="molecule type" value="Genomic_DNA"/>
</dbReference>
<dbReference type="GO" id="GO:0005886">
    <property type="term" value="C:plasma membrane"/>
    <property type="evidence" value="ECO:0007669"/>
    <property type="project" value="UniProtKB-SubCell"/>
</dbReference>
<name>A0A1H9QYT5_9ACTN</name>
<proteinExistence type="inferred from homology"/>
<dbReference type="Gene3D" id="1.10.3720.10">
    <property type="entry name" value="MetI-like"/>
    <property type="match status" value="1"/>
</dbReference>
<protein>
    <submittedName>
        <fullName evidence="9">Peptide/nickel transport system permease protein</fullName>
    </submittedName>
</protein>
<evidence type="ECO:0000259" key="8">
    <source>
        <dbReference type="PROSITE" id="PS50928"/>
    </source>
</evidence>
<dbReference type="PANTHER" id="PTHR43386:SF25">
    <property type="entry name" value="PEPTIDE ABC TRANSPORTER PERMEASE PROTEIN"/>
    <property type="match status" value="1"/>
</dbReference>
<dbReference type="PROSITE" id="PS50928">
    <property type="entry name" value="ABC_TM1"/>
    <property type="match status" value="1"/>
</dbReference>